<gene>
    <name evidence="1" type="ORF">MSP1404_LOCUS8416</name>
</gene>
<accession>A0A7S0KTM1</accession>
<protein>
    <submittedName>
        <fullName evidence="1">Uncharacterized protein</fullName>
    </submittedName>
</protein>
<dbReference type="EMBL" id="HBEV01010888">
    <property type="protein sequence ID" value="CAD8591012.1"/>
    <property type="molecule type" value="Transcribed_RNA"/>
</dbReference>
<dbReference type="PANTHER" id="PTHR33802">
    <property type="entry name" value="SI:CH211-161H7.5-RELATED"/>
    <property type="match status" value="1"/>
</dbReference>
<evidence type="ECO:0000313" key="1">
    <source>
        <dbReference type="EMBL" id="CAD8591012.1"/>
    </source>
</evidence>
<dbReference type="PROSITE" id="PS51257">
    <property type="entry name" value="PROKAR_LIPOPROTEIN"/>
    <property type="match status" value="1"/>
</dbReference>
<proteinExistence type="predicted"/>
<dbReference type="AlphaFoldDB" id="A0A7S0KTM1"/>
<sequence>MVVPSPRDLGAAIVTAAGCLAWWGVEKFAGWLSASTPASLAGATLARWQWVNIAAFAVNVVSVAIPGRIDDEMAEQMKKEAKARKKRPSVAPGVPKDSIYRSLVTPAGWAFLIWPVIYLAESVFTAAQASAALDSVSTAAYSSAAPWWLLACALQSLWCVAFRDWAKAPEHFWISGALLAAESVALGRAVHAVDAARVAFPSAAYWCGRFPLALHHGWITAAAVVNVNSWLAVSDYPNEISSAEFQARAAFISHAAAAFIGCRVSWMTKDPTFAGVIAWALYAIAADGGWRKRLVERIGEEPLRAIARNALFHARVASALCVYLAAKPLVDPYLPDAAAGLFSLKR</sequence>
<name>A0A7S0KTM1_MICPS</name>
<reference evidence="1" key="1">
    <citation type="submission" date="2021-01" db="EMBL/GenBank/DDBJ databases">
        <authorList>
            <person name="Corre E."/>
            <person name="Pelletier E."/>
            <person name="Niang G."/>
            <person name="Scheremetjew M."/>
            <person name="Finn R."/>
            <person name="Kale V."/>
            <person name="Holt S."/>
            <person name="Cochrane G."/>
            <person name="Meng A."/>
            <person name="Brown T."/>
            <person name="Cohen L."/>
        </authorList>
    </citation>
    <scope>NUCLEOTIDE SEQUENCE</scope>
    <source>
        <strain evidence="1">CCMP494</strain>
    </source>
</reference>
<organism evidence="1">
    <name type="scientific">Micromonas pusilla</name>
    <name type="common">Picoplanktonic green alga</name>
    <name type="synonym">Chromulina pusilla</name>
    <dbReference type="NCBI Taxonomy" id="38833"/>
    <lineage>
        <taxon>Eukaryota</taxon>
        <taxon>Viridiplantae</taxon>
        <taxon>Chlorophyta</taxon>
        <taxon>Mamiellophyceae</taxon>
        <taxon>Mamiellales</taxon>
        <taxon>Mamiellaceae</taxon>
        <taxon>Micromonas</taxon>
    </lineage>
</organism>
<dbReference type="PANTHER" id="PTHR33802:SF1">
    <property type="entry name" value="XK-RELATED PROTEIN"/>
    <property type="match status" value="1"/>
</dbReference>